<keyword evidence="4 9" id="KW-0547">Nucleotide-binding</keyword>
<evidence type="ECO:0000256" key="1">
    <source>
        <dbReference type="ARBA" id="ARBA00008832"/>
    </source>
</evidence>
<evidence type="ECO:0000313" key="13">
    <source>
        <dbReference type="Proteomes" id="UP000824890"/>
    </source>
</evidence>
<reference evidence="12 13" key="1">
    <citation type="submission" date="2021-05" db="EMBL/GenBank/DDBJ databases">
        <title>Genome Assembly of Synthetic Allotetraploid Brassica napus Reveals Homoeologous Exchanges between Subgenomes.</title>
        <authorList>
            <person name="Davis J.T."/>
        </authorList>
    </citation>
    <scope>NUCLEOTIDE SEQUENCE [LARGE SCALE GENOMIC DNA]</scope>
    <source>
        <strain evidence="13">cv. Da-Ae</strain>
        <tissue evidence="12">Seedling</tissue>
    </source>
</reference>
<dbReference type="Gene3D" id="3.30.200.20">
    <property type="entry name" value="Phosphorylase Kinase, domain 1"/>
    <property type="match status" value="1"/>
</dbReference>
<evidence type="ECO:0000256" key="3">
    <source>
        <dbReference type="ARBA" id="ARBA00022679"/>
    </source>
</evidence>
<comment type="caution">
    <text evidence="12">The sequence shown here is derived from an EMBL/GenBank/DDBJ whole genome shotgun (WGS) entry which is preliminary data.</text>
</comment>
<dbReference type="PROSITE" id="PS50011">
    <property type="entry name" value="PROTEIN_KINASE_DOM"/>
    <property type="match status" value="1"/>
</dbReference>
<evidence type="ECO:0000256" key="6">
    <source>
        <dbReference type="ARBA" id="ARBA00022840"/>
    </source>
</evidence>
<feature type="compositionally biased region" description="Polar residues" evidence="10">
    <location>
        <begin position="505"/>
        <end position="517"/>
    </location>
</feature>
<evidence type="ECO:0000259" key="11">
    <source>
        <dbReference type="PROSITE" id="PS50011"/>
    </source>
</evidence>
<dbReference type="SMART" id="SM00220">
    <property type="entry name" value="S_TKc"/>
    <property type="match status" value="1"/>
</dbReference>
<comment type="similarity">
    <text evidence="1">Belongs to the protein kinase superfamily. CMGC Ser/Thr protein kinase family. MAP kinase subfamily.</text>
</comment>
<dbReference type="CDD" id="cd07859">
    <property type="entry name" value="STKc_TDY_MAPK"/>
    <property type="match status" value="1"/>
</dbReference>
<comment type="catalytic activity">
    <reaction evidence="7">
        <text>L-threonyl-[protein] + ATP = O-phospho-L-threonyl-[protein] + ADP + H(+)</text>
        <dbReference type="Rhea" id="RHEA:46608"/>
        <dbReference type="Rhea" id="RHEA-COMP:11060"/>
        <dbReference type="Rhea" id="RHEA-COMP:11605"/>
        <dbReference type="ChEBI" id="CHEBI:15378"/>
        <dbReference type="ChEBI" id="CHEBI:30013"/>
        <dbReference type="ChEBI" id="CHEBI:30616"/>
        <dbReference type="ChEBI" id="CHEBI:61977"/>
        <dbReference type="ChEBI" id="CHEBI:456216"/>
        <dbReference type="EC" id="2.7.11.24"/>
    </reaction>
</comment>
<feature type="domain" description="Protein kinase" evidence="11">
    <location>
        <begin position="87"/>
        <end position="378"/>
    </location>
</feature>
<evidence type="ECO:0000313" key="12">
    <source>
        <dbReference type="EMBL" id="KAH0919331.1"/>
    </source>
</evidence>
<protein>
    <recommendedName>
        <fullName evidence="11">Protein kinase domain-containing protein</fullName>
    </recommendedName>
</protein>
<dbReference type="PROSITE" id="PS00107">
    <property type="entry name" value="PROTEIN_KINASE_ATP"/>
    <property type="match status" value="1"/>
</dbReference>
<dbReference type="InterPro" id="IPR003527">
    <property type="entry name" value="MAP_kinase_CS"/>
</dbReference>
<evidence type="ECO:0000256" key="5">
    <source>
        <dbReference type="ARBA" id="ARBA00022777"/>
    </source>
</evidence>
<evidence type="ECO:0000256" key="9">
    <source>
        <dbReference type="PROSITE-ProRule" id="PRU10141"/>
    </source>
</evidence>
<dbReference type="PROSITE" id="PS01351">
    <property type="entry name" value="MAPK"/>
    <property type="match status" value="1"/>
</dbReference>
<dbReference type="InterPro" id="IPR000719">
    <property type="entry name" value="Prot_kinase_dom"/>
</dbReference>
<evidence type="ECO:0000256" key="7">
    <source>
        <dbReference type="ARBA" id="ARBA00047592"/>
    </source>
</evidence>
<feature type="region of interest" description="Disordered" evidence="10">
    <location>
        <begin position="24"/>
        <end position="46"/>
    </location>
</feature>
<dbReference type="Proteomes" id="UP000824890">
    <property type="component" value="Unassembled WGS sequence"/>
</dbReference>
<dbReference type="SUPFAM" id="SSF56112">
    <property type="entry name" value="Protein kinase-like (PK-like)"/>
    <property type="match status" value="1"/>
</dbReference>
<keyword evidence="5" id="KW-0418">Kinase</keyword>
<evidence type="ECO:0000256" key="8">
    <source>
        <dbReference type="ARBA" id="ARBA00048312"/>
    </source>
</evidence>
<dbReference type="EMBL" id="JAGKQM010000007">
    <property type="protein sequence ID" value="KAH0919331.1"/>
    <property type="molecule type" value="Genomic_DNA"/>
</dbReference>
<feature type="binding site" evidence="9">
    <location>
        <position position="117"/>
    </location>
    <ligand>
        <name>ATP</name>
        <dbReference type="ChEBI" id="CHEBI:30616"/>
    </ligand>
</feature>
<evidence type="ECO:0000256" key="2">
    <source>
        <dbReference type="ARBA" id="ARBA00022527"/>
    </source>
</evidence>
<accession>A0ABQ8CQK4</accession>
<gene>
    <name evidence="12" type="ORF">HID58_026991</name>
</gene>
<keyword evidence="3" id="KW-0808">Transferase</keyword>
<sequence>MGGGGSNLVDGLLRWLFFQRRPSSSSNTHDQIHNPDNLVDDGDSKNTNDIVALDPSKLNQIKVPKRDHSPMDAQKKVSLFLGFVLRYQIQQVVGKGSYGVVGSAIDTHTGERVAIKKINDVFDHISDATRILREIKLLRLLLHPDVVQIKHIMLPPSRREFRDVYVVFELMESDLHQVIKANDDLTPEHHRFFLYQLLRGLKYVHAANVFHRDLKPKNILANADCKLKICDFGLARVSFDDAPSAIFWTDYVATRWYRAPELCGSFFSKYTPAIDIWSVGCIFAEMLLGKPLFPGKNVVHQLDIMTDFLGTPPPEAISKIRNDKARRYIGNMRKKQPVPFSKKFPKADPSALHLLQRLIAFDPKDRPSAEEALADPYFKGVSSSEREPSTQPISKLEFEFERKKLTKDDVRELIYREILEYHPQMQEEYLRGGNDLSFMYPSGVDRFRRQFAHLEENQGQGGRSTALQRQHASLPRERVPAPKNETDEESSNDIERRISAVVASTLDSPKASQQPEGTDNGGGYSARNLMKSASISGSKCIGVQPKTNTEDAIAEEQDEIVEKVASLHNT</sequence>
<name>A0ABQ8CQK4_BRANA</name>
<dbReference type="PANTHER" id="PTHR24055">
    <property type="entry name" value="MITOGEN-ACTIVATED PROTEIN KINASE"/>
    <property type="match status" value="1"/>
</dbReference>
<proteinExistence type="inferred from homology"/>
<dbReference type="Gene3D" id="1.10.510.10">
    <property type="entry name" value="Transferase(Phosphotransferase) domain 1"/>
    <property type="match status" value="1"/>
</dbReference>
<organism evidence="12 13">
    <name type="scientific">Brassica napus</name>
    <name type="common">Rape</name>
    <dbReference type="NCBI Taxonomy" id="3708"/>
    <lineage>
        <taxon>Eukaryota</taxon>
        <taxon>Viridiplantae</taxon>
        <taxon>Streptophyta</taxon>
        <taxon>Embryophyta</taxon>
        <taxon>Tracheophyta</taxon>
        <taxon>Spermatophyta</taxon>
        <taxon>Magnoliopsida</taxon>
        <taxon>eudicotyledons</taxon>
        <taxon>Gunneridae</taxon>
        <taxon>Pentapetalae</taxon>
        <taxon>rosids</taxon>
        <taxon>malvids</taxon>
        <taxon>Brassicales</taxon>
        <taxon>Brassicaceae</taxon>
        <taxon>Brassiceae</taxon>
        <taxon>Brassica</taxon>
    </lineage>
</organism>
<keyword evidence="2" id="KW-0723">Serine/threonine-protein kinase</keyword>
<dbReference type="InterPro" id="IPR017441">
    <property type="entry name" value="Protein_kinase_ATP_BS"/>
</dbReference>
<dbReference type="InterPro" id="IPR011009">
    <property type="entry name" value="Kinase-like_dom_sf"/>
</dbReference>
<dbReference type="Pfam" id="PF00069">
    <property type="entry name" value="Pkinase"/>
    <property type="match status" value="1"/>
</dbReference>
<keyword evidence="13" id="KW-1185">Reference proteome</keyword>
<dbReference type="InterPro" id="IPR050117">
    <property type="entry name" value="MAPK"/>
</dbReference>
<evidence type="ECO:0000256" key="4">
    <source>
        <dbReference type="ARBA" id="ARBA00022741"/>
    </source>
</evidence>
<evidence type="ECO:0000256" key="10">
    <source>
        <dbReference type="SAM" id="MobiDB-lite"/>
    </source>
</evidence>
<comment type="catalytic activity">
    <reaction evidence="8">
        <text>L-seryl-[protein] + ATP = O-phospho-L-seryl-[protein] + ADP + H(+)</text>
        <dbReference type="Rhea" id="RHEA:17989"/>
        <dbReference type="Rhea" id="RHEA-COMP:9863"/>
        <dbReference type="Rhea" id="RHEA-COMP:11604"/>
        <dbReference type="ChEBI" id="CHEBI:15378"/>
        <dbReference type="ChEBI" id="CHEBI:29999"/>
        <dbReference type="ChEBI" id="CHEBI:30616"/>
        <dbReference type="ChEBI" id="CHEBI:83421"/>
        <dbReference type="ChEBI" id="CHEBI:456216"/>
        <dbReference type="EC" id="2.7.11.24"/>
    </reaction>
</comment>
<keyword evidence="6 9" id="KW-0067">ATP-binding</keyword>
<feature type="region of interest" description="Disordered" evidence="10">
    <location>
        <begin position="455"/>
        <end position="530"/>
    </location>
</feature>